<comment type="caution">
    <text evidence="1">The sequence shown here is derived from an EMBL/GenBank/DDBJ whole genome shotgun (WGS) entry which is preliminary data.</text>
</comment>
<keyword evidence="2" id="KW-1185">Reference proteome</keyword>
<name>A0A2V1MWE9_9LACO</name>
<gene>
    <name evidence="1" type="ORF">DCM90_08125</name>
</gene>
<dbReference type="RefSeq" id="WP_109250868.1">
    <property type="nucleotide sequence ID" value="NZ_QCXQ01000006.1"/>
</dbReference>
<accession>A0A2V1MWE9</accession>
<dbReference type="OrthoDB" id="2329955at2"/>
<dbReference type="Pfam" id="PF06115">
    <property type="entry name" value="DUF956"/>
    <property type="match status" value="1"/>
</dbReference>
<sequence>MMNQKLVVRQGHLNQEELFHARANCFPSGFKSIYGTIVLGETGIEFFGGVTESVAQIPYDQISSVQVQIVARHFVRGFAVNMVGGGRLRFVVSHAKRAVQLLVHQLPSQKIILPAFMQKKQAHHDLPLLDIEQGGVQKFYVEVNPSFRFKYRFHNREQTPIFQVPVQNVADFWNMMFGWLLNAPTTFAFQTLRGHSVTVRRRVSVMSGKYTIEVDGQSVGHLDKHMIHQKQVYAATWDNQAYTIQFAHANTYFSMSDEAGHKVMGLRRDPQRGDYFVLAIENEEMTPAMLGFAVAILNSYSN</sequence>
<protein>
    <submittedName>
        <fullName evidence="1">Uncharacterized protein</fullName>
    </submittedName>
</protein>
<dbReference type="AlphaFoldDB" id="A0A2V1MWE9"/>
<evidence type="ECO:0000313" key="2">
    <source>
        <dbReference type="Proteomes" id="UP000245080"/>
    </source>
</evidence>
<reference evidence="1 2" key="1">
    <citation type="journal article" date="2018" name="Int. J. Syst. Evol. Microbiol.">
        <title>Lactobacillus bambusae sp. nov., isolated from a traditional fermented Ma-bamboo shoots of Taiwan.</title>
        <authorList>
            <person name="Wang L.-T."/>
        </authorList>
    </citation>
    <scope>NUCLEOTIDE SEQUENCE [LARGE SCALE GENOMIC DNA]</scope>
    <source>
        <strain evidence="1 2">BS-W1</strain>
    </source>
</reference>
<organism evidence="1 2">
    <name type="scientific">Levilactobacillus bambusae</name>
    <dbReference type="NCBI Taxonomy" id="2024736"/>
    <lineage>
        <taxon>Bacteria</taxon>
        <taxon>Bacillati</taxon>
        <taxon>Bacillota</taxon>
        <taxon>Bacilli</taxon>
        <taxon>Lactobacillales</taxon>
        <taxon>Lactobacillaceae</taxon>
        <taxon>Levilactobacillus</taxon>
    </lineage>
</organism>
<proteinExistence type="predicted"/>
<dbReference type="Proteomes" id="UP000245080">
    <property type="component" value="Unassembled WGS sequence"/>
</dbReference>
<dbReference type="EMBL" id="QCXQ01000006">
    <property type="protein sequence ID" value="PWF99410.1"/>
    <property type="molecule type" value="Genomic_DNA"/>
</dbReference>
<evidence type="ECO:0000313" key="1">
    <source>
        <dbReference type="EMBL" id="PWF99410.1"/>
    </source>
</evidence>
<dbReference type="InterPro" id="IPR010360">
    <property type="entry name" value="DUF956"/>
</dbReference>